<feature type="region of interest" description="Disordered" evidence="4">
    <location>
        <begin position="1391"/>
        <end position="1421"/>
    </location>
</feature>
<evidence type="ECO:0000256" key="3">
    <source>
        <dbReference type="ARBA" id="ARBA00023002"/>
    </source>
</evidence>
<evidence type="ECO:0000256" key="5">
    <source>
        <dbReference type="SAM" id="SignalP"/>
    </source>
</evidence>
<feature type="signal peptide" evidence="5">
    <location>
        <begin position="1"/>
        <end position="19"/>
    </location>
</feature>
<dbReference type="Proteomes" id="UP001274830">
    <property type="component" value="Unassembled WGS sequence"/>
</dbReference>
<feature type="region of interest" description="Disordered" evidence="4">
    <location>
        <begin position="1545"/>
        <end position="1627"/>
    </location>
</feature>
<feature type="compositionally biased region" description="Polar residues" evidence="4">
    <location>
        <begin position="642"/>
        <end position="660"/>
    </location>
</feature>
<dbReference type="PROSITE" id="PS50948">
    <property type="entry name" value="PAN"/>
    <property type="match status" value="2"/>
</dbReference>
<dbReference type="EMBL" id="JAUTXT010000004">
    <property type="protein sequence ID" value="KAK3678626.1"/>
    <property type="molecule type" value="Genomic_DNA"/>
</dbReference>
<feature type="compositionally biased region" description="Polar residues" evidence="4">
    <location>
        <begin position="1770"/>
        <end position="1784"/>
    </location>
</feature>
<evidence type="ECO:0000256" key="4">
    <source>
        <dbReference type="SAM" id="MobiDB-lite"/>
    </source>
</evidence>
<dbReference type="PANTHER" id="PTHR43391">
    <property type="entry name" value="RETINOL DEHYDROGENASE-RELATED"/>
    <property type="match status" value="1"/>
</dbReference>
<feature type="compositionally biased region" description="Low complexity" evidence="4">
    <location>
        <begin position="2002"/>
        <end position="2103"/>
    </location>
</feature>
<feature type="compositionally biased region" description="Polar residues" evidence="4">
    <location>
        <begin position="236"/>
        <end position="283"/>
    </location>
</feature>
<evidence type="ECO:0000313" key="8">
    <source>
        <dbReference type="Proteomes" id="UP001274830"/>
    </source>
</evidence>
<dbReference type="InterPro" id="IPR002347">
    <property type="entry name" value="SDR_fam"/>
</dbReference>
<feature type="region of interest" description="Disordered" evidence="4">
    <location>
        <begin position="1765"/>
        <end position="1791"/>
    </location>
</feature>
<keyword evidence="3" id="KW-0560">Oxidoreductase</keyword>
<feature type="compositionally biased region" description="Low complexity" evidence="4">
    <location>
        <begin position="661"/>
        <end position="673"/>
    </location>
</feature>
<feature type="region of interest" description="Disordered" evidence="4">
    <location>
        <begin position="624"/>
        <end position="676"/>
    </location>
</feature>
<dbReference type="Gene3D" id="3.40.50.720">
    <property type="entry name" value="NAD(P)-binding Rossmann-like Domain"/>
    <property type="match status" value="1"/>
</dbReference>
<evidence type="ECO:0000313" key="7">
    <source>
        <dbReference type="EMBL" id="KAK3678626.1"/>
    </source>
</evidence>
<feature type="domain" description="Apple" evidence="6">
    <location>
        <begin position="1893"/>
        <end position="1970"/>
    </location>
</feature>
<dbReference type="Pfam" id="PF00106">
    <property type="entry name" value="adh_short"/>
    <property type="match status" value="1"/>
</dbReference>
<accession>A0AAE0WUT2</accession>
<feature type="region of interest" description="Disordered" evidence="4">
    <location>
        <begin position="218"/>
        <end position="283"/>
    </location>
</feature>
<comment type="caution">
    <text evidence="7">The sequence shown here is derived from an EMBL/GenBank/DDBJ whole genome shotgun (WGS) entry which is preliminary data.</text>
</comment>
<feature type="compositionally biased region" description="Low complexity" evidence="4">
    <location>
        <begin position="1808"/>
        <end position="1852"/>
    </location>
</feature>
<feature type="compositionally biased region" description="Polar residues" evidence="4">
    <location>
        <begin position="1402"/>
        <end position="1421"/>
    </location>
</feature>
<reference evidence="7" key="1">
    <citation type="submission" date="2023-07" db="EMBL/GenBank/DDBJ databases">
        <title>Black Yeasts Isolated from many extreme environments.</title>
        <authorList>
            <person name="Coleine C."/>
            <person name="Stajich J.E."/>
            <person name="Selbmann L."/>
        </authorList>
    </citation>
    <scope>NUCLEOTIDE SEQUENCE</scope>
    <source>
        <strain evidence="7">CCFEE 5485</strain>
    </source>
</reference>
<feature type="compositionally biased region" description="Polar residues" evidence="4">
    <location>
        <begin position="218"/>
        <end position="228"/>
    </location>
</feature>
<sequence length="2422" mass="240132">MATSNLIITGLSLLTLAAAQSSTTTSTDTSSYASPAPAGNYSSCPTSVDDLCATAGSTIFCYDESSVLYTLTCNASFVGEILTDVNNGDDESGSASSTSKKSKRDSFFDFPYVTLADCTSACDSRPNCLAVNVLDGSSCMMLDSIVGMNNSSPSTVAAYKGYWALNATIPSRNGTNGTDAPGFNFTLPGNFTLPPNITVPEFPTNITAPLNETLLANDTSPANTTTSLADPVTTDLPLSTTAPDNTTVNADPTTTSADVPAATLNSTTPDNSRYPSTNYTGPYPSTNYTGTPSFNSSAPPGFPDASAFPTCDSVTCSIANTASTPFCHDDQDQLYTVNCGVTFLGTTMSEVADLETLSGCADACDEVEGCQALNFDMVLSNCTLVSGALGTDYSNPTVIGLWRGCWAQPASNNTGSYAPTGTGLVGTAPVSAGFPAPSGNVTSPANTTIADPITTADPSSAVPTPAANLTTDPLTTSDLSTTASSGFPTLSANSTDGVAGPTGTGAYPAASFPIGFPGPSTNSSGGNVTFSACNDNMCDSGEGVNVCTDISGQVYTVNCGLTFSGVTGINTTAGSLSECQAMCDDVARCLAINYGFGQCQAVFTVSGINYPAPGWTGAWRGTWQGGAPPAGNSTGGYPGNFTIPSGNFSAPSGTPISSVNATSTDSPSTATSSLPINSANLTTTSSVADPVTTSAPASISDVSLTTYTTTCTENNTEVIHTHSAIVSANTTSDPAASTTSVGTAATSGFPQNSANGSYAAGPTAFVPTGVFPGPPLSTGLPTNVSSCAVASCEAGSVPCTDSTGILYTLNCGTQFLGPATNTSANNLDACQQTCDGKSSCLAVNFNGAQCQIVSAVVGIQTPAPGWTAAWKGLWAGGAPAALSGGFPVSSYNGTGPASSGAPINNVNVTTSAPLVTDPAPTTLPVNSTGSLPLTTSSVVVDPITTSATDLTTSSATISLGTATSGFPVNSANGSFPAGPTGFPAPPSNVTDSPCGNGTSATIVDANGQLYTINCGLSFQGNVSLTIVAAAGLEGCAETCDSLPICLGFNFRGQSCDFIASVAGVSFGSPMSIGAWRGEWAGGAPGAPAGGNGSFPIPGGNGSFPIPGGNASDPVTNVTLPVVNATSSSESSIVSTTSSASASASLSIPAVSANTTSSDVPVSTSISPVKTGTGNSSPAVNSSSTYSVGPISTGSPTPANSSYPVCSPTDCSAQFCVDEAGSLYSITCNSAWIGTTLDLTVGQVVRRDGVTILDCEASCDSSSACIAANYDGSCTYFSAINGLVSANGTVALWKGYWGSNFAIPGFNGTTPGGNSSFPGFPAGNSSFPGVPLNETSPVNGSVPDTQNITSSATISIIASTSSIVTVTDPASTSSSISSASNTSLSIVHPSTTSASSGFPAPSPNSTTESYTIGPISTGSPASPNSTLASCSAIECSAPYQQSSCQDANGQTYTITCGVAFIGSFESGVYKRSASNLLDCESACDADAACVALNFDGSSCAYLTAVNGTAVQNGSIAAWKGVWLGGAPPTNGSAPFLPPFNSTGPSSGYFPLPSDNATTPAGPTAPVTASASTTSHSSSSDPTSSLSTSVPVDTPSISSTDPVSPVTTSATSSESSSIPVSTNTTSSTISVPLTTGSLIPVVNGSIPTNQTVGRCDAVECFAPFEQSFCTNNAGQVYTITCGVAFQGTPGDLTPAGSLSGCQAGCDASPACLAANYGNGTCTQVSAVTGIQRVNGSVAAWKGIWAGGAPSNGSSPYPSFNGTAPFPPINGSAPAQSVNASATSSTPVDPATTSLVSTSTISISTSSIVSTSSLSTSSSSSSPVTTSTVSSSSSSSSSIVSTSSSSTSVSVPLTTGTPGIPSSNSSLPANATVTSCGAPASELCAAGYGLGASSFCKDTNGQVYTTTCGVQFLGPSVSNTTAASLETCTEVCDGSAACVALNYGIDGSCSLVSAIYGVNANATGSIAAYRGIWVGGAPSGPAGGNSTVPFPLPGGNYTVPPTTGSVIPDSSTVPVSSSAPVDPVSNSASPITSSSSVSSTLPSTSSSSSSIPASTSSASVSSSPSPSTSLPIVSGTTSPSTSGGRVSSTTSQVSTSSAPSAPVSTGSSGFPLCSVGLGGYCSSSNATFCSDTTGQTWTLNCNSAFNGTVLFSQEILKRQIAAASSTLLDCEAVCDSQTDCVALNFANSSCTLLSSINGVNPVTGSIAAYKGYWPQAGLNNGTASVSGLPFGPAGVPSFPPTTAPLSTGISSATSSIVTYKAVDLMKPKDVHEVFQAVAGQVGKIDILVSNAAALPALGPLTSYDSSESMRGFDLNVLSAFNAVQAFLPHAGPRPLIINISTALAHFAPMPGASGYGTSKAANLKMMDYFAAENRSIHVVNVQPGTVTTGMSAQVGVKAPDQADLPGQFCVWLASPEAAFLRNEFV</sequence>
<keyword evidence="5" id="KW-0732">Signal</keyword>
<name>A0AAE0WUT2_9PEZI</name>
<gene>
    <name evidence="7" type="ORF">LTR78_001924</name>
</gene>
<feature type="domain" description="Apple" evidence="6">
    <location>
        <begin position="327"/>
        <end position="405"/>
    </location>
</feature>
<protein>
    <recommendedName>
        <fullName evidence="6">Apple domain-containing protein</fullName>
    </recommendedName>
</protein>
<feature type="region of interest" description="Disordered" evidence="4">
    <location>
        <begin position="1808"/>
        <end position="1861"/>
    </location>
</feature>
<dbReference type="InterPro" id="IPR003609">
    <property type="entry name" value="Pan_app"/>
</dbReference>
<dbReference type="InterPro" id="IPR036291">
    <property type="entry name" value="NAD(P)-bd_dom_sf"/>
</dbReference>
<evidence type="ECO:0000256" key="1">
    <source>
        <dbReference type="ARBA" id="ARBA00006484"/>
    </source>
</evidence>
<keyword evidence="2" id="KW-0521">NADP</keyword>
<feature type="region of interest" description="Disordered" evidence="4">
    <location>
        <begin position="1998"/>
        <end position="2103"/>
    </location>
</feature>
<evidence type="ECO:0000256" key="2">
    <source>
        <dbReference type="ARBA" id="ARBA00022857"/>
    </source>
</evidence>
<feature type="compositionally biased region" description="Gly residues" evidence="4">
    <location>
        <begin position="1083"/>
        <end position="1092"/>
    </location>
</feature>
<organism evidence="7 8">
    <name type="scientific">Recurvomyces mirabilis</name>
    <dbReference type="NCBI Taxonomy" id="574656"/>
    <lineage>
        <taxon>Eukaryota</taxon>
        <taxon>Fungi</taxon>
        <taxon>Dikarya</taxon>
        <taxon>Ascomycota</taxon>
        <taxon>Pezizomycotina</taxon>
        <taxon>Dothideomycetes</taxon>
        <taxon>Dothideomycetidae</taxon>
        <taxon>Mycosphaerellales</taxon>
        <taxon>Teratosphaeriaceae</taxon>
        <taxon>Recurvomyces</taxon>
    </lineage>
</organism>
<dbReference type="SUPFAM" id="SSF51735">
    <property type="entry name" value="NAD(P)-binding Rossmann-fold domains"/>
    <property type="match status" value="1"/>
</dbReference>
<feature type="chain" id="PRO_5042261867" description="Apple domain-containing protein" evidence="5">
    <location>
        <begin position="20"/>
        <end position="2422"/>
    </location>
</feature>
<evidence type="ECO:0000259" key="6">
    <source>
        <dbReference type="PROSITE" id="PS50948"/>
    </source>
</evidence>
<dbReference type="GO" id="GO:0016491">
    <property type="term" value="F:oxidoreductase activity"/>
    <property type="evidence" value="ECO:0007669"/>
    <property type="project" value="UniProtKB-KW"/>
</dbReference>
<comment type="similarity">
    <text evidence="1">Belongs to the short-chain dehydrogenases/reductases (SDR) family.</text>
</comment>
<feature type="region of interest" description="Disordered" evidence="4">
    <location>
        <begin position="1083"/>
        <end position="1109"/>
    </location>
</feature>
<proteinExistence type="inferred from homology"/>
<keyword evidence="8" id="KW-1185">Reference proteome</keyword>
<feature type="region of interest" description="Disordered" evidence="4">
    <location>
        <begin position="1153"/>
        <end position="1192"/>
    </location>
</feature>
<feature type="compositionally biased region" description="Low complexity" evidence="4">
    <location>
        <begin position="1555"/>
        <end position="1627"/>
    </location>
</feature>
<dbReference type="PANTHER" id="PTHR43391:SF14">
    <property type="entry name" value="DEHYDROGENASE_REDUCTASE SDR FAMILY PROTEIN 7-LIKE"/>
    <property type="match status" value="1"/>
</dbReference>
<dbReference type="Pfam" id="PF14295">
    <property type="entry name" value="PAN_4"/>
    <property type="match status" value="7"/>
</dbReference>
<dbReference type="CDD" id="cd05233">
    <property type="entry name" value="SDR_c"/>
    <property type="match status" value="1"/>
</dbReference>